<organism evidence="2 3">
    <name type="scientific">Lentinula raphanica</name>
    <dbReference type="NCBI Taxonomy" id="153919"/>
    <lineage>
        <taxon>Eukaryota</taxon>
        <taxon>Fungi</taxon>
        <taxon>Dikarya</taxon>
        <taxon>Basidiomycota</taxon>
        <taxon>Agaricomycotina</taxon>
        <taxon>Agaricomycetes</taxon>
        <taxon>Agaricomycetidae</taxon>
        <taxon>Agaricales</taxon>
        <taxon>Marasmiineae</taxon>
        <taxon>Omphalotaceae</taxon>
        <taxon>Lentinula</taxon>
    </lineage>
</organism>
<reference evidence="2" key="1">
    <citation type="submission" date="2022-08" db="EMBL/GenBank/DDBJ databases">
        <authorList>
            <consortium name="DOE Joint Genome Institute"/>
            <person name="Min B."/>
            <person name="Riley R."/>
            <person name="Sierra-Patev S."/>
            <person name="Naranjo-Ortiz M."/>
            <person name="Looney B."/>
            <person name="Konkel Z."/>
            <person name="Slot J.C."/>
            <person name="Sakamoto Y."/>
            <person name="Steenwyk J.L."/>
            <person name="Rokas A."/>
            <person name="Carro J."/>
            <person name="Camarero S."/>
            <person name="Ferreira P."/>
            <person name="Molpeceres G."/>
            <person name="Ruiz-Duenas F.J."/>
            <person name="Serrano A."/>
            <person name="Henrissat B."/>
            <person name="Drula E."/>
            <person name="Hughes K.W."/>
            <person name="Mata J.L."/>
            <person name="Ishikawa N.K."/>
            <person name="Vargas-Isla R."/>
            <person name="Ushijima S."/>
            <person name="Smith C.A."/>
            <person name="Ahrendt S."/>
            <person name="Andreopoulos W."/>
            <person name="He G."/>
            <person name="Labutti K."/>
            <person name="Lipzen A."/>
            <person name="Ng V."/>
            <person name="Sandor L."/>
            <person name="Barry K."/>
            <person name="Martinez A.T."/>
            <person name="Xiao Y."/>
            <person name="Gibbons J.G."/>
            <person name="Terashima K."/>
            <person name="Hibbett D.S."/>
            <person name="Grigoriev I.V."/>
        </authorList>
    </citation>
    <scope>NUCLEOTIDE SEQUENCE</scope>
    <source>
        <strain evidence="2">TFB9207</strain>
    </source>
</reference>
<dbReference type="AlphaFoldDB" id="A0AA38PBS2"/>
<gene>
    <name evidence="2" type="ORF">F5878DRAFT_659986</name>
</gene>
<accession>A0AA38PBS2</accession>
<name>A0AA38PBS2_9AGAR</name>
<feature type="compositionally biased region" description="Acidic residues" evidence="1">
    <location>
        <begin position="67"/>
        <end position="77"/>
    </location>
</feature>
<evidence type="ECO:0000256" key="1">
    <source>
        <dbReference type="SAM" id="MobiDB-lite"/>
    </source>
</evidence>
<comment type="caution">
    <text evidence="2">The sequence shown here is derived from an EMBL/GenBank/DDBJ whole genome shotgun (WGS) entry which is preliminary data.</text>
</comment>
<dbReference type="Proteomes" id="UP001163846">
    <property type="component" value="Unassembled WGS sequence"/>
</dbReference>
<keyword evidence="3" id="KW-1185">Reference proteome</keyword>
<dbReference type="EMBL" id="MU806110">
    <property type="protein sequence ID" value="KAJ3839758.1"/>
    <property type="molecule type" value="Genomic_DNA"/>
</dbReference>
<feature type="region of interest" description="Disordered" evidence="1">
    <location>
        <begin position="1"/>
        <end position="82"/>
    </location>
</feature>
<proteinExistence type="predicted"/>
<evidence type="ECO:0000313" key="2">
    <source>
        <dbReference type="EMBL" id="KAJ3839758.1"/>
    </source>
</evidence>
<sequence>MSTLKRKNDAFYLDTPSSKRSAGGHRTPLGTFANGQMRYPPTPSSISKVKEEHISSMEKQPGHTNEQEVEEEAEEPESQLPACEREQIHQDLRQKYDELMLAYTKNSFKTKTLEAKLKVMDAQLVSSQEQLKLVGESRQELIKDFHTKHQKSNRTEQRLRAERDQVKKDLAMVRVEKDTAVSERDAAQKTTSQVKEELQEYEQLFALQSKLLARASRAPTP</sequence>
<evidence type="ECO:0000313" key="3">
    <source>
        <dbReference type="Proteomes" id="UP001163846"/>
    </source>
</evidence>
<protein>
    <submittedName>
        <fullName evidence="2">Uncharacterized protein</fullName>
    </submittedName>
</protein>